<dbReference type="EMBL" id="VUMY01000004">
    <property type="protein sequence ID" value="MST49250.1"/>
    <property type="molecule type" value="Genomic_DNA"/>
</dbReference>
<dbReference type="GO" id="GO:0003743">
    <property type="term" value="F:translation initiation factor activity"/>
    <property type="evidence" value="ECO:0007669"/>
    <property type="project" value="UniProtKB-KW"/>
</dbReference>
<name>A0A7K0K2F8_9ACTO</name>
<feature type="transmembrane region" description="Helical" evidence="2">
    <location>
        <begin position="148"/>
        <end position="171"/>
    </location>
</feature>
<evidence type="ECO:0000313" key="4">
    <source>
        <dbReference type="Proteomes" id="UP000442535"/>
    </source>
</evidence>
<protein>
    <submittedName>
        <fullName evidence="3">Translation initiation factor 2</fullName>
    </submittedName>
</protein>
<feature type="region of interest" description="Disordered" evidence="1">
    <location>
        <begin position="188"/>
        <end position="309"/>
    </location>
</feature>
<feature type="compositionally biased region" description="Low complexity" evidence="1">
    <location>
        <begin position="266"/>
        <end position="278"/>
    </location>
</feature>
<proteinExistence type="predicted"/>
<comment type="caution">
    <text evidence="3">The sequence shown here is derived from an EMBL/GenBank/DDBJ whole genome shotgun (WGS) entry which is preliminary data.</text>
</comment>
<dbReference type="RefSeq" id="WP_154543697.1">
    <property type="nucleotide sequence ID" value="NZ_VUMY01000004.1"/>
</dbReference>
<feature type="compositionally biased region" description="Basic residues" evidence="1">
    <location>
        <begin position="210"/>
        <end position="220"/>
    </location>
</feature>
<feature type="compositionally biased region" description="Polar residues" evidence="1">
    <location>
        <begin position="195"/>
        <end position="204"/>
    </location>
</feature>
<evidence type="ECO:0000313" key="3">
    <source>
        <dbReference type="EMBL" id="MST49250.1"/>
    </source>
</evidence>
<sequence>MEEKPAEPAEPAEKSSGLPSWQRILGYITLGVAAVGAILTSLHLVGRVSYLGPGGLKLPSPEVWFGYQDSPVILLMLAAEQFSGILGAWVAYLTLAAALFTLGMARIGNPDQRTSLQELIESAALVLFGLFLTLLSGVSLVSSADQKMMIVGIPMSLVLLPALAFGIVALVSGARRLLNAINDLPDNQAREHTQRGQQTAAAKSTDSRKTKAARRPKAPRQPKSSRLPRSLRASSGSSTTIATGTSRPTRTENPATAAPDSSRCGAAASQTPPKTQATPSPPSPPALKGVKIKAVSPDGGKAGKKGGRK</sequence>
<dbReference type="AlphaFoldDB" id="A0A7K0K2F8"/>
<reference evidence="3 4" key="1">
    <citation type="submission" date="2019-08" db="EMBL/GenBank/DDBJ databases">
        <title>In-depth cultivation of the pig gut microbiome towards novel bacterial diversity and tailored functional studies.</title>
        <authorList>
            <person name="Wylensek D."/>
            <person name="Hitch T.C.A."/>
            <person name="Clavel T."/>
        </authorList>
    </citation>
    <scope>NUCLEOTIDE SEQUENCE [LARGE SCALE GENOMIC DNA]</scope>
    <source>
        <strain evidence="3 4">RF-GAM-744-WT-7</strain>
    </source>
</reference>
<accession>A0A7K0K2F8</accession>
<keyword evidence="3" id="KW-0648">Protein biosynthesis</keyword>
<keyword evidence="2" id="KW-0812">Transmembrane</keyword>
<evidence type="ECO:0000256" key="1">
    <source>
        <dbReference type="SAM" id="MobiDB-lite"/>
    </source>
</evidence>
<feature type="compositionally biased region" description="Low complexity" evidence="1">
    <location>
        <begin position="224"/>
        <end position="246"/>
    </location>
</feature>
<keyword evidence="3" id="KW-0396">Initiation factor</keyword>
<gene>
    <name evidence="3" type="ORF">FYJ63_03180</name>
</gene>
<keyword evidence="2" id="KW-1133">Transmembrane helix</keyword>
<organism evidence="3 4">
    <name type="scientific">Mobiluncus porci</name>
    <dbReference type="NCBI Taxonomy" id="2652278"/>
    <lineage>
        <taxon>Bacteria</taxon>
        <taxon>Bacillati</taxon>
        <taxon>Actinomycetota</taxon>
        <taxon>Actinomycetes</taxon>
        <taxon>Actinomycetales</taxon>
        <taxon>Actinomycetaceae</taxon>
        <taxon>Mobiluncus</taxon>
    </lineage>
</organism>
<feature type="transmembrane region" description="Helical" evidence="2">
    <location>
        <begin position="123"/>
        <end position="142"/>
    </location>
</feature>
<keyword evidence="2" id="KW-0472">Membrane</keyword>
<dbReference type="Proteomes" id="UP000442535">
    <property type="component" value="Unassembled WGS sequence"/>
</dbReference>
<feature type="transmembrane region" description="Helical" evidence="2">
    <location>
        <begin position="82"/>
        <end position="102"/>
    </location>
</feature>
<evidence type="ECO:0000256" key="2">
    <source>
        <dbReference type="SAM" id="Phobius"/>
    </source>
</evidence>
<feature type="transmembrane region" description="Helical" evidence="2">
    <location>
        <begin position="24"/>
        <end position="45"/>
    </location>
</feature>
<keyword evidence="4" id="KW-1185">Reference proteome</keyword>